<reference evidence="8 9" key="1">
    <citation type="journal article" date="2012" name="Eukaryot. Cell">
        <title>Genome sequence of the fungus Glarea lozoyensis: the first genome sequence of a species from the Helotiaceae family.</title>
        <authorList>
            <person name="Youssar L."/>
            <person name="Gruening B.A."/>
            <person name="Erxleben A."/>
            <person name="Guenther S."/>
            <person name="Huettel W."/>
        </authorList>
    </citation>
    <scope>NUCLEOTIDE SEQUENCE [LARGE SCALE GENOMIC DNA]</scope>
    <source>
        <strain evidence="9">ATCC 74030 / MF5533</strain>
    </source>
</reference>
<feature type="compositionally biased region" description="Acidic residues" evidence="7">
    <location>
        <begin position="155"/>
        <end position="166"/>
    </location>
</feature>
<dbReference type="GO" id="GO:0005737">
    <property type="term" value="C:cytoplasm"/>
    <property type="evidence" value="ECO:0007669"/>
    <property type="project" value="UniProtKB-SubCell"/>
</dbReference>
<dbReference type="HOGENOM" id="CLU_085138_0_0_1"/>
<dbReference type="InterPro" id="IPR053278">
    <property type="entry name" value="Pre-60S_factor_ECM1"/>
</dbReference>
<dbReference type="InterPro" id="IPR022784">
    <property type="entry name" value="Ribosome_bgen_Alb1"/>
</dbReference>
<evidence type="ECO:0000256" key="7">
    <source>
        <dbReference type="SAM" id="MobiDB-lite"/>
    </source>
</evidence>
<keyword evidence="4" id="KW-0963">Cytoplasm</keyword>
<dbReference type="Proteomes" id="UP000005446">
    <property type="component" value="Unassembled WGS sequence"/>
</dbReference>
<protein>
    <recommendedName>
        <fullName evidence="10">Ribosome biogenesis protein Alb1</fullName>
    </recommendedName>
</protein>
<evidence type="ECO:0000256" key="1">
    <source>
        <dbReference type="ARBA" id="ARBA00004123"/>
    </source>
</evidence>
<dbReference type="Pfam" id="PF09135">
    <property type="entry name" value="Alb1"/>
    <property type="match status" value="1"/>
</dbReference>
<feature type="compositionally biased region" description="Basic residues" evidence="7">
    <location>
        <begin position="1"/>
        <end position="10"/>
    </location>
</feature>
<dbReference type="AlphaFoldDB" id="H0ELV0"/>
<dbReference type="EMBL" id="AGUE01000080">
    <property type="protein sequence ID" value="EHL00487.1"/>
    <property type="molecule type" value="Genomic_DNA"/>
</dbReference>
<feature type="compositionally biased region" description="Basic and acidic residues" evidence="7">
    <location>
        <begin position="81"/>
        <end position="105"/>
    </location>
</feature>
<evidence type="ECO:0000256" key="3">
    <source>
        <dbReference type="ARBA" id="ARBA00022448"/>
    </source>
</evidence>
<gene>
    <name evidence="8" type="ORF">M7I_3572</name>
</gene>
<dbReference type="PANTHER" id="PTHR28280">
    <property type="entry name" value="SHUTTLING PRE-60S FACTOR ECM1"/>
    <property type="match status" value="1"/>
</dbReference>
<feature type="compositionally biased region" description="Basic and acidic residues" evidence="7">
    <location>
        <begin position="29"/>
        <end position="47"/>
    </location>
</feature>
<evidence type="ECO:0000313" key="9">
    <source>
        <dbReference type="Proteomes" id="UP000005446"/>
    </source>
</evidence>
<dbReference type="OrthoDB" id="5304887at2759"/>
<dbReference type="GO" id="GO:0030687">
    <property type="term" value="C:preribosome, large subunit precursor"/>
    <property type="evidence" value="ECO:0007669"/>
    <property type="project" value="TreeGrafter"/>
</dbReference>
<evidence type="ECO:0000313" key="8">
    <source>
        <dbReference type="EMBL" id="EHL00487.1"/>
    </source>
</evidence>
<organism evidence="8 9">
    <name type="scientific">Glarea lozoyensis (strain ATCC 74030 / MF5533)</name>
    <dbReference type="NCBI Taxonomy" id="1104152"/>
    <lineage>
        <taxon>Eukaryota</taxon>
        <taxon>Fungi</taxon>
        <taxon>Dikarya</taxon>
        <taxon>Ascomycota</taxon>
        <taxon>Pezizomycotina</taxon>
        <taxon>Leotiomycetes</taxon>
        <taxon>Helotiales</taxon>
        <taxon>Helotiaceae</taxon>
        <taxon>Glarea</taxon>
    </lineage>
</organism>
<keyword evidence="9" id="KW-1185">Reference proteome</keyword>
<feature type="region of interest" description="Disordered" evidence="7">
    <location>
        <begin position="1"/>
        <end position="112"/>
    </location>
</feature>
<keyword evidence="3" id="KW-0813">Transport</keyword>
<dbReference type="InParanoid" id="H0ELV0"/>
<feature type="region of interest" description="Disordered" evidence="7">
    <location>
        <begin position="128"/>
        <end position="181"/>
    </location>
</feature>
<name>H0ELV0_GLAL7</name>
<evidence type="ECO:0000256" key="4">
    <source>
        <dbReference type="ARBA" id="ARBA00022490"/>
    </source>
</evidence>
<comment type="subcellular location">
    <subcellularLocation>
        <location evidence="2">Cytoplasm</location>
    </subcellularLocation>
    <subcellularLocation>
        <location evidence="1">Nucleus</location>
    </subcellularLocation>
</comment>
<evidence type="ECO:0000256" key="5">
    <source>
        <dbReference type="ARBA" id="ARBA00022517"/>
    </source>
</evidence>
<dbReference type="PANTHER" id="PTHR28280:SF1">
    <property type="entry name" value="SHUTTLING PRE-60S FACTOR ECM1"/>
    <property type="match status" value="1"/>
</dbReference>
<evidence type="ECO:0000256" key="2">
    <source>
        <dbReference type="ARBA" id="ARBA00004496"/>
    </source>
</evidence>
<dbReference type="GO" id="GO:0005730">
    <property type="term" value="C:nucleolus"/>
    <property type="evidence" value="ECO:0007669"/>
    <property type="project" value="TreeGrafter"/>
</dbReference>
<evidence type="ECO:0000256" key="6">
    <source>
        <dbReference type="ARBA" id="ARBA00023242"/>
    </source>
</evidence>
<accession>H0ELV0</accession>
<sequence length="181" mass="19800">MGKTAPKKVKGPASIHSRAAKRASSPGIDLDKSLKDVKPPSDAKDIRPSVLAIHQGAGISKKSKNGRKAVMSARAARRKEKGMDRAEAFMDRKEKKVEKSKERSRNIQNRSKAWEVMNKTALAELQAMESDEEVPVNGKLGKTVSQDVKSKDPEVSEDAMATEEMVDAVPIPLPEPDDEDL</sequence>
<dbReference type="GO" id="GO:0000055">
    <property type="term" value="P:ribosomal large subunit export from nucleus"/>
    <property type="evidence" value="ECO:0007669"/>
    <property type="project" value="TreeGrafter"/>
</dbReference>
<comment type="caution">
    <text evidence="8">The sequence shown here is derived from an EMBL/GenBank/DDBJ whole genome shotgun (WGS) entry which is preliminary data.</text>
</comment>
<keyword evidence="5" id="KW-0690">Ribosome biogenesis</keyword>
<proteinExistence type="predicted"/>
<evidence type="ECO:0008006" key="10">
    <source>
        <dbReference type="Google" id="ProtNLM"/>
    </source>
</evidence>
<keyword evidence="6" id="KW-0539">Nucleus</keyword>